<dbReference type="PANTHER" id="PTHR32063:SF0">
    <property type="entry name" value="SWARMING MOTILITY PROTEIN SWRC"/>
    <property type="match status" value="1"/>
</dbReference>
<dbReference type="Gene3D" id="3.30.2090.10">
    <property type="entry name" value="Multidrug efflux transporter AcrB TolC docking domain, DN and DC subdomains"/>
    <property type="match status" value="2"/>
</dbReference>
<protein>
    <submittedName>
        <fullName evidence="3">Hydrophobic/amphiphilic exporter-1, HAE1 family</fullName>
    </submittedName>
</protein>
<feature type="region of interest" description="Disordered" evidence="1">
    <location>
        <begin position="1027"/>
        <end position="1051"/>
    </location>
</feature>
<accession>A0A1H5MZ87</accession>
<feature type="transmembrane region" description="Helical" evidence="2">
    <location>
        <begin position="540"/>
        <end position="558"/>
    </location>
</feature>
<sequence length="1051" mass="107870">MIWSPRLSHPEPRLSALARFSLANRALVALATLMAVVAGLWSTTALKQELMPPLNLPVVAAITSYPGASPEVIENQVTDTVEQAAGAVSGLEQTTSTSSANVSAVLLELEYGTDVTNAQQELQAAVNRMSGALPEDADTQVIAGSLDDLPVVQLSVAATDDPDAAVDVLRTAIIPEIERIEGVRDVQLSGVRDEQVRIDVDLAAMAAAELTPDAVQGALRANGVVIPGGEVTEDDQTMSVQTGTELTSADDVAAVPIPTTSGPVRLDEIAEVSSEQVEASSFSRTDGAQSFSIAITKTPDGNTVEISEAVAEHLADFEAALGSGSAVVVVFDQAPFIEQSVEDLTVEGLLGLVFAVLIILLFLRKIRPTAVTALSIPLSLLITLVGLKVVGFSLNLFTLAALTVSIGRVVDDSIVVIENISRHLSYGKSRIAAIIDAVKEVAGAITASTVATAAVFVPMGLVGGMVGELFRPFAFTIALALLASLLVSLTIVPALAYWFVRAPSGALTEEARIAAEEAEHRSPVQRSYLRVLHGALAKPWLAILAAVVVLAGTAGMATQLKTDFIGNTGENTLSVSQELPAGTSLAAADEAATVVEEVIADLPGVETFQVTGGSGDASMAFFGSNGTTTFSITLSLVTDAEAAEEELRAELEQLDDAGTLTVASGMSAGAMSGLEVIVSGADGASVDAASQDVLEAVRGIDGAADVTSNLAAELPTVTVDVDREAAAALGLTEAQVGQAVSAALQGTTVGSLNTETGRQDIVMQLSEVPNDREAIEAIELAGAVGPVPLGQVAEVAVVDQPVEITRANGLRSVTITATATAEDLGAVTADLQAALDEVDLPEGVGAEIGGVSADQEEAFGQLGLALAASILIVYLVMVATFNSLLQPLILLVSVPFAATGAVTLLLITGTPLGVAALIGALMLVGVVVTNAIVLIDLINQYRAQGMSLAEAIVEGGRHRLRPILMTAAATIGALIPMALGLTGGSAFISQPLALVVIGGLITSTLLTLLLVPVLYLLSQRRGERRSIAAQAGEAATEEPDAQRSTGRHVAD</sequence>
<feature type="transmembrane region" description="Helical" evidence="2">
    <location>
        <begin position="963"/>
        <end position="988"/>
    </location>
</feature>
<feature type="transmembrane region" description="Helical" evidence="2">
    <location>
        <begin position="441"/>
        <end position="461"/>
    </location>
</feature>
<name>A0A1H5MZ87_9MICO</name>
<feature type="transmembrane region" description="Helical" evidence="2">
    <location>
        <begin position="396"/>
        <end position="420"/>
    </location>
</feature>
<feature type="transmembrane region" description="Helical" evidence="2">
    <location>
        <begin position="914"/>
        <end position="938"/>
    </location>
</feature>
<dbReference type="GO" id="GO:0005886">
    <property type="term" value="C:plasma membrane"/>
    <property type="evidence" value="ECO:0007669"/>
    <property type="project" value="TreeGrafter"/>
</dbReference>
<dbReference type="Gene3D" id="3.30.70.1440">
    <property type="entry name" value="Multidrug efflux transporter AcrB pore domain"/>
    <property type="match status" value="1"/>
</dbReference>
<dbReference type="EMBL" id="FNTX01000002">
    <property type="protein sequence ID" value="SEE94689.1"/>
    <property type="molecule type" value="Genomic_DNA"/>
</dbReference>
<proteinExistence type="predicted"/>
<feature type="transmembrane region" description="Helical" evidence="2">
    <location>
        <begin position="473"/>
        <end position="500"/>
    </location>
</feature>
<evidence type="ECO:0000313" key="3">
    <source>
        <dbReference type="EMBL" id="SEE94689.1"/>
    </source>
</evidence>
<keyword evidence="2" id="KW-0472">Membrane</keyword>
<dbReference type="Proteomes" id="UP000199220">
    <property type="component" value="Unassembled WGS sequence"/>
</dbReference>
<evidence type="ECO:0000313" key="4">
    <source>
        <dbReference type="Proteomes" id="UP000199220"/>
    </source>
</evidence>
<feature type="transmembrane region" description="Helical" evidence="2">
    <location>
        <begin position="888"/>
        <end position="908"/>
    </location>
</feature>
<dbReference type="AlphaFoldDB" id="A0A1H5MZ87"/>
<feature type="transmembrane region" description="Helical" evidence="2">
    <location>
        <begin position="370"/>
        <end position="390"/>
    </location>
</feature>
<dbReference type="PRINTS" id="PR00702">
    <property type="entry name" value="ACRIFLAVINRP"/>
</dbReference>
<feature type="transmembrane region" description="Helical" evidence="2">
    <location>
        <begin position="344"/>
        <end position="363"/>
    </location>
</feature>
<gene>
    <name evidence="3" type="ORF">SAMN04488554_3784</name>
</gene>
<dbReference type="SUPFAM" id="SSF82714">
    <property type="entry name" value="Multidrug efflux transporter AcrB TolC docking domain, DN and DC subdomains"/>
    <property type="match status" value="2"/>
</dbReference>
<feature type="transmembrane region" description="Helical" evidence="2">
    <location>
        <begin position="994"/>
        <end position="1017"/>
    </location>
</feature>
<dbReference type="Gene3D" id="1.20.1640.10">
    <property type="entry name" value="Multidrug efflux transporter AcrB transmembrane domain"/>
    <property type="match status" value="2"/>
</dbReference>
<dbReference type="SUPFAM" id="SSF82693">
    <property type="entry name" value="Multidrug efflux transporter AcrB pore domain, PN1, PN2, PC1 and PC2 subdomains"/>
    <property type="match status" value="2"/>
</dbReference>
<dbReference type="Pfam" id="PF00873">
    <property type="entry name" value="ACR_tran"/>
    <property type="match status" value="1"/>
</dbReference>
<dbReference type="GO" id="GO:0042910">
    <property type="term" value="F:xenobiotic transmembrane transporter activity"/>
    <property type="evidence" value="ECO:0007669"/>
    <property type="project" value="TreeGrafter"/>
</dbReference>
<evidence type="ECO:0000256" key="1">
    <source>
        <dbReference type="SAM" id="MobiDB-lite"/>
    </source>
</evidence>
<evidence type="ECO:0000256" key="2">
    <source>
        <dbReference type="SAM" id="Phobius"/>
    </source>
</evidence>
<reference evidence="4" key="1">
    <citation type="submission" date="2016-10" db="EMBL/GenBank/DDBJ databases">
        <authorList>
            <person name="Varghese N."/>
            <person name="Submissions S."/>
        </authorList>
    </citation>
    <scope>NUCLEOTIDE SEQUENCE [LARGE SCALE GENOMIC DNA]</scope>
    <source>
        <strain evidence="4">DSM 21368</strain>
    </source>
</reference>
<dbReference type="Gene3D" id="3.30.70.1430">
    <property type="entry name" value="Multidrug efflux transporter AcrB pore domain"/>
    <property type="match status" value="2"/>
</dbReference>
<dbReference type="Gene3D" id="3.30.70.1320">
    <property type="entry name" value="Multidrug efflux transporter AcrB pore domain like"/>
    <property type="match status" value="1"/>
</dbReference>
<dbReference type="SUPFAM" id="SSF82866">
    <property type="entry name" value="Multidrug efflux transporter AcrB transmembrane domain"/>
    <property type="match status" value="2"/>
</dbReference>
<keyword evidence="2" id="KW-1133">Transmembrane helix</keyword>
<dbReference type="STRING" id="648782.SAMN04488554_3784"/>
<dbReference type="InterPro" id="IPR027463">
    <property type="entry name" value="AcrB_DN_DC_subdom"/>
</dbReference>
<dbReference type="PANTHER" id="PTHR32063">
    <property type="match status" value="1"/>
</dbReference>
<dbReference type="InterPro" id="IPR001036">
    <property type="entry name" value="Acrflvin-R"/>
</dbReference>
<organism evidence="3 4">
    <name type="scientific">Ruania alba</name>
    <dbReference type="NCBI Taxonomy" id="648782"/>
    <lineage>
        <taxon>Bacteria</taxon>
        <taxon>Bacillati</taxon>
        <taxon>Actinomycetota</taxon>
        <taxon>Actinomycetes</taxon>
        <taxon>Micrococcales</taxon>
        <taxon>Ruaniaceae</taxon>
        <taxon>Ruania</taxon>
    </lineage>
</organism>
<feature type="transmembrane region" description="Helical" evidence="2">
    <location>
        <begin position="862"/>
        <end position="881"/>
    </location>
</feature>
<keyword evidence="4" id="KW-1185">Reference proteome</keyword>
<keyword evidence="2" id="KW-0812">Transmembrane</keyword>